<feature type="compositionally biased region" description="Basic and acidic residues" evidence="1">
    <location>
        <begin position="130"/>
        <end position="142"/>
    </location>
</feature>
<evidence type="ECO:0000259" key="2">
    <source>
        <dbReference type="Pfam" id="PF05347"/>
    </source>
</evidence>
<evidence type="ECO:0000313" key="3">
    <source>
        <dbReference type="EMBL" id="RWQ99464.1"/>
    </source>
</evidence>
<name>A0A443I5W8_BYSSP</name>
<comment type="caution">
    <text evidence="3">The sequence shown here is derived from an EMBL/GenBank/DDBJ whole genome shotgun (WGS) entry which is preliminary data.</text>
</comment>
<proteinExistence type="predicted"/>
<dbReference type="VEuPathDB" id="FungiDB:C8Q69DRAFT_26606"/>
<feature type="region of interest" description="Disordered" evidence="1">
    <location>
        <begin position="271"/>
        <end position="297"/>
    </location>
</feature>
<dbReference type="STRING" id="264951.A0A443I5W8"/>
<feature type="domain" description="Complex 1 LYR protein" evidence="2">
    <location>
        <begin position="16"/>
        <end position="73"/>
    </location>
</feature>
<dbReference type="RefSeq" id="XP_028489109.1">
    <property type="nucleotide sequence ID" value="XM_028626742.1"/>
</dbReference>
<sequence length="297" mass="34189">MHKVVFPKHSGVHRFACLALYRALLRQSTRLPSTFPESRTVNHLIRHKFHRYKNLQSPSQTANALKAGYEALDLLHSASQGKNEGISRLSALLSEGRALRLRNSSEQRALTEAQPVKPLSKKEKKKEANRRHQEATALRHPDATPILSRPRAVVSGRRRVPVLVSARGDVPFLRIKKPQPKNLSGVIRSKLDNRWKRIVRRDRLEEELLVAQDEDHWDSITGQKEPESWTTEIRNAHKEVIQKIKESDNKNRLLAEAMWNVVLAERELAAKEEKQREMERKARSLERSESSDETQTS</sequence>
<reference evidence="3 4" key="1">
    <citation type="journal article" date="2018" name="Front. Microbiol.">
        <title>Genomic and genetic insights into a cosmopolitan fungus, Paecilomyces variotii (Eurotiales).</title>
        <authorList>
            <person name="Urquhart A.S."/>
            <person name="Mondo S.J."/>
            <person name="Makela M.R."/>
            <person name="Hane J.K."/>
            <person name="Wiebenga A."/>
            <person name="He G."/>
            <person name="Mihaltcheva S."/>
            <person name="Pangilinan J."/>
            <person name="Lipzen A."/>
            <person name="Barry K."/>
            <person name="de Vries R.P."/>
            <person name="Grigoriev I.V."/>
            <person name="Idnurm A."/>
        </authorList>
    </citation>
    <scope>NUCLEOTIDE SEQUENCE [LARGE SCALE GENOMIC DNA]</scope>
    <source>
        <strain evidence="3 4">CBS 101075</strain>
    </source>
</reference>
<evidence type="ECO:0000256" key="1">
    <source>
        <dbReference type="SAM" id="MobiDB-lite"/>
    </source>
</evidence>
<feature type="region of interest" description="Disordered" evidence="1">
    <location>
        <begin position="104"/>
        <end position="147"/>
    </location>
</feature>
<dbReference type="CDD" id="cd20273">
    <property type="entry name" value="Complex1_LYR_unchar"/>
    <property type="match status" value="1"/>
</dbReference>
<dbReference type="InterPro" id="IPR046896">
    <property type="entry name" value="Cup1-like_N"/>
</dbReference>
<gene>
    <name evidence="3" type="ORF">C8Q69DRAFT_26606</name>
</gene>
<dbReference type="GeneID" id="39596019"/>
<dbReference type="AlphaFoldDB" id="A0A443I5W8"/>
<organism evidence="3 4">
    <name type="scientific">Byssochlamys spectabilis</name>
    <name type="common">Paecilomyces variotii</name>
    <dbReference type="NCBI Taxonomy" id="264951"/>
    <lineage>
        <taxon>Eukaryota</taxon>
        <taxon>Fungi</taxon>
        <taxon>Dikarya</taxon>
        <taxon>Ascomycota</taxon>
        <taxon>Pezizomycotina</taxon>
        <taxon>Eurotiomycetes</taxon>
        <taxon>Eurotiomycetidae</taxon>
        <taxon>Eurotiales</taxon>
        <taxon>Thermoascaceae</taxon>
        <taxon>Paecilomyces</taxon>
    </lineage>
</organism>
<keyword evidence="4" id="KW-1185">Reference proteome</keyword>
<evidence type="ECO:0000313" key="4">
    <source>
        <dbReference type="Proteomes" id="UP000283841"/>
    </source>
</evidence>
<accession>A0A443I5W8</accession>
<dbReference type="InterPro" id="IPR008011">
    <property type="entry name" value="Complex1_LYR_dom"/>
</dbReference>
<protein>
    <recommendedName>
        <fullName evidence="2">Complex 1 LYR protein domain-containing protein</fullName>
    </recommendedName>
</protein>
<dbReference type="EMBL" id="RCNU01000001">
    <property type="protein sequence ID" value="RWQ99464.1"/>
    <property type="molecule type" value="Genomic_DNA"/>
</dbReference>
<feature type="compositionally biased region" description="Basic and acidic residues" evidence="1">
    <location>
        <begin position="271"/>
        <end position="290"/>
    </location>
</feature>
<dbReference type="Proteomes" id="UP000283841">
    <property type="component" value="Unassembled WGS sequence"/>
</dbReference>
<dbReference type="Pfam" id="PF05347">
    <property type="entry name" value="Complex1_LYR"/>
    <property type="match status" value="1"/>
</dbReference>